<feature type="transmembrane region" description="Helical" evidence="1">
    <location>
        <begin position="108"/>
        <end position="127"/>
    </location>
</feature>
<evidence type="ECO:0000313" key="2">
    <source>
        <dbReference type="EMBL" id="MCP9275541.1"/>
    </source>
</evidence>
<dbReference type="Proteomes" id="UP001651690">
    <property type="component" value="Unassembled WGS sequence"/>
</dbReference>
<keyword evidence="1" id="KW-1133">Transmembrane helix</keyword>
<comment type="caution">
    <text evidence="2">The sequence shown here is derived from an EMBL/GenBank/DDBJ whole genome shotgun (WGS) entry which is preliminary data.</text>
</comment>
<evidence type="ECO:0008006" key="4">
    <source>
        <dbReference type="Google" id="ProtNLM"/>
    </source>
</evidence>
<proteinExistence type="predicted"/>
<name>A0ABT1M8Q6_9MYCO</name>
<gene>
    <name evidence="2" type="ORF">NM203_25450</name>
</gene>
<reference evidence="2 3" key="1">
    <citation type="submission" date="2022-06" db="EMBL/GenBank/DDBJ databases">
        <title>Mycolicibacterium sp. CAU 1645 isolated from seawater.</title>
        <authorList>
            <person name="Kim W."/>
        </authorList>
    </citation>
    <scope>NUCLEOTIDE SEQUENCE [LARGE SCALE GENOMIC DNA]</scope>
    <source>
        <strain evidence="2 3">CAU 1645</strain>
    </source>
</reference>
<accession>A0ABT1M8Q6</accession>
<dbReference type="RefSeq" id="WP_255063402.1">
    <property type="nucleotide sequence ID" value="NZ_JANDBD010000012.1"/>
</dbReference>
<keyword evidence="1" id="KW-0812">Transmembrane</keyword>
<feature type="transmembrane region" description="Helical" evidence="1">
    <location>
        <begin position="12"/>
        <end position="31"/>
    </location>
</feature>
<keyword evidence="3" id="KW-1185">Reference proteome</keyword>
<evidence type="ECO:0000256" key="1">
    <source>
        <dbReference type="SAM" id="Phobius"/>
    </source>
</evidence>
<sequence length="129" mass="13001">MTTTAPDPTAARAAVLAISVGRIFAGGLSWASPRHSWRLFGLGPMNTSDSSSITSRLFGVRDVALGLAAQHPDPNVKRLALRAGIVIDAADVAGNLLAVRAGAPKTSLLGVAAGAGLFVGLGAFALAQQ</sequence>
<keyword evidence="1" id="KW-0472">Membrane</keyword>
<organism evidence="2 3">
    <name type="scientific">Mycolicibacterium arenosum</name>
    <dbReference type="NCBI Taxonomy" id="2952157"/>
    <lineage>
        <taxon>Bacteria</taxon>
        <taxon>Bacillati</taxon>
        <taxon>Actinomycetota</taxon>
        <taxon>Actinomycetes</taxon>
        <taxon>Mycobacteriales</taxon>
        <taxon>Mycobacteriaceae</taxon>
        <taxon>Mycolicibacterium</taxon>
    </lineage>
</organism>
<evidence type="ECO:0000313" key="3">
    <source>
        <dbReference type="Proteomes" id="UP001651690"/>
    </source>
</evidence>
<protein>
    <recommendedName>
        <fullName evidence="4">DUF4267 domain-containing protein</fullName>
    </recommendedName>
</protein>
<dbReference type="EMBL" id="JANDBD010000012">
    <property type="protein sequence ID" value="MCP9275541.1"/>
    <property type="molecule type" value="Genomic_DNA"/>
</dbReference>